<feature type="transmembrane region" description="Helical" evidence="7">
    <location>
        <begin position="6"/>
        <end position="24"/>
    </location>
</feature>
<evidence type="ECO:0000256" key="2">
    <source>
        <dbReference type="ARBA" id="ARBA00022475"/>
    </source>
</evidence>
<evidence type="ECO:0000313" key="9">
    <source>
        <dbReference type="Proteomes" id="UP001594351"/>
    </source>
</evidence>
<feature type="transmembrane region" description="Helical" evidence="7">
    <location>
        <begin position="399"/>
        <end position="418"/>
    </location>
</feature>
<keyword evidence="4 7" id="KW-0812">Transmembrane</keyword>
<feature type="transmembrane region" description="Helical" evidence="7">
    <location>
        <begin position="215"/>
        <end position="237"/>
    </location>
</feature>
<evidence type="ECO:0000256" key="5">
    <source>
        <dbReference type="ARBA" id="ARBA00022989"/>
    </source>
</evidence>
<keyword evidence="2" id="KW-1003">Cell membrane</keyword>
<feature type="transmembrane region" description="Helical" evidence="7">
    <location>
        <begin position="167"/>
        <end position="185"/>
    </location>
</feature>
<feature type="transmembrane region" description="Helical" evidence="7">
    <location>
        <begin position="45"/>
        <end position="66"/>
    </location>
</feature>
<dbReference type="PANTHER" id="PTHR22926:SF3">
    <property type="entry name" value="UNDECAPRENYL-PHOSPHATE ALPHA-N-ACETYLGLUCOSAMINYL 1-PHOSPHATE TRANSFERASE"/>
    <property type="match status" value="1"/>
</dbReference>
<keyword evidence="5 7" id="KW-1133">Transmembrane helix</keyword>
<dbReference type="Proteomes" id="UP001594351">
    <property type="component" value="Unassembled WGS sequence"/>
</dbReference>
<dbReference type="Pfam" id="PF00953">
    <property type="entry name" value="Glycos_transf_4"/>
    <property type="match status" value="1"/>
</dbReference>
<dbReference type="InterPro" id="IPR018480">
    <property type="entry name" value="PNAcMuramoyl-5peptid_Trfase_CS"/>
</dbReference>
<evidence type="ECO:0000256" key="3">
    <source>
        <dbReference type="ARBA" id="ARBA00022679"/>
    </source>
</evidence>
<dbReference type="CDD" id="cd06853">
    <property type="entry name" value="GT_WecA_like"/>
    <property type="match status" value="1"/>
</dbReference>
<gene>
    <name evidence="8" type="ORF">ACFL27_11330</name>
</gene>
<feature type="transmembrane region" description="Helical" evidence="7">
    <location>
        <begin position="78"/>
        <end position="96"/>
    </location>
</feature>
<feature type="transmembrane region" description="Helical" evidence="7">
    <location>
        <begin position="108"/>
        <end position="127"/>
    </location>
</feature>
<evidence type="ECO:0000256" key="6">
    <source>
        <dbReference type="ARBA" id="ARBA00023136"/>
    </source>
</evidence>
<dbReference type="GO" id="GO:0016740">
    <property type="term" value="F:transferase activity"/>
    <property type="evidence" value="ECO:0007669"/>
    <property type="project" value="UniProtKB-KW"/>
</dbReference>
<accession>A0ABV6YX38</accession>
<dbReference type="EC" id="2.7.8.-" evidence="8"/>
<dbReference type="PROSITE" id="PS01348">
    <property type="entry name" value="MRAY_2"/>
    <property type="match status" value="1"/>
</dbReference>
<feature type="transmembrane region" description="Helical" evidence="7">
    <location>
        <begin position="324"/>
        <end position="344"/>
    </location>
</feature>
<protein>
    <submittedName>
        <fullName evidence="8">MraY family glycosyltransferase</fullName>
        <ecNumber evidence="8">2.7.8.-</ecNumber>
    </submittedName>
</protein>
<name>A0ABV6YX38_UNCC1</name>
<dbReference type="EMBL" id="JBHPBY010000123">
    <property type="protein sequence ID" value="MFC1850775.1"/>
    <property type="molecule type" value="Genomic_DNA"/>
</dbReference>
<proteinExistence type="predicted"/>
<keyword evidence="3 8" id="KW-0808">Transferase</keyword>
<feature type="transmembrane region" description="Helical" evidence="7">
    <location>
        <begin position="300"/>
        <end position="318"/>
    </location>
</feature>
<dbReference type="PANTHER" id="PTHR22926">
    <property type="entry name" value="PHOSPHO-N-ACETYLMURAMOYL-PENTAPEPTIDE-TRANSFERASE"/>
    <property type="match status" value="1"/>
</dbReference>
<sequence length="717" mass="81156">MTRVYFIAFFLSLLLAFFLTPMIRKLSRFIGLVDNPGGRKIHAHPMPSGGGIVLFSAFLITLWITISRMNLLFPDPGRLIAGFFLGGLFIIVLGIVDDIRDLRPIPKLCGQIIAALILYAVGFRFDILSNPLGEYPIELGYWSLLFTILWVISLINAINLIDGLDGLAAGVCFIVSLTLGFIGWHQGELQVMFLSLIFSGAILGFLRYNFYPASIFLGDSGSMFLGFSLAAISLMGAHKSTTAMALLFPLVVGLMVPVIDTTSAIIRRLWSKAPIFTGDKKHLHHRLLQLGIPHRHVVTAFYYLTFYLCIIAFTFVVIEMRYSLIIIALLALGLYLAFRVLYFLEEQLLPQLEPGSPSATVSDKVKSVPDHPVIFFWEESLERITEKILLWTTVHKKPVLILIFIPLVFFIISHSVYLNQNLARKLVRDSPQDLIVNRGLIPGEWNVGFAVRASDYELPDYTGDTLKVYSQNDMELPVLPYHEHDTPQGIWIPLTLSGSETSWQCQLYRSSLFRFFRQPQDGEYKPDPMMQTSGTNIILWKRENITRDGTILPVIGNFMTRITLQVRPVTGDHFTNDLIGYCQFTNFSIYKDSYLQYYLRAGDDFPRSKHLADMRFSVQAMIDGEPTDLNMASDQHGKSGSWETDLTAEAVGRWYFRRIPLGQFAGNKISSLYLMINDDPALEPSHPIFQEDRKGYFHFYFDGIAIVRGDSPSLVSK</sequence>
<feature type="transmembrane region" description="Helical" evidence="7">
    <location>
        <begin position="243"/>
        <end position="266"/>
    </location>
</feature>
<evidence type="ECO:0000256" key="7">
    <source>
        <dbReference type="SAM" id="Phobius"/>
    </source>
</evidence>
<organism evidence="8 9">
    <name type="scientific">candidate division CSSED10-310 bacterium</name>
    <dbReference type="NCBI Taxonomy" id="2855610"/>
    <lineage>
        <taxon>Bacteria</taxon>
        <taxon>Bacteria division CSSED10-310</taxon>
    </lineage>
</organism>
<evidence type="ECO:0000313" key="8">
    <source>
        <dbReference type="EMBL" id="MFC1850775.1"/>
    </source>
</evidence>
<evidence type="ECO:0000256" key="4">
    <source>
        <dbReference type="ARBA" id="ARBA00022692"/>
    </source>
</evidence>
<dbReference type="InterPro" id="IPR000715">
    <property type="entry name" value="Glycosyl_transferase_4"/>
</dbReference>
<evidence type="ECO:0000256" key="1">
    <source>
        <dbReference type="ARBA" id="ARBA00004651"/>
    </source>
</evidence>
<comment type="caution">
    <text evidence="8">The sequence shown here is derived from an EMBL/GenBank/DDBJ whole genome shotgun (WGS) entry which is preliminary data.</text>
</comment>
<reference evidence="8 9" key="1">
    <citation type="submission" date="2024-09" db="EMBL/GenBank/DDBJ databases">
        <title>Laminarin stimulates single cell rates of sulfate reduction while oxygen inhibits transcriptomic activity in coastal marine sediment.</title>
        <authorList>
            <person name="Lindsay M."/>
            <person name="Orcutt B."/>
            <person name="Emerson D."/>
            <person name="Stepanauskas R."/>
            <person name="D'Angelo T."/>
        </authorList>
    </citation>
    <scope>NUCLEOTIDE SEQUENCE [LARGE SCALE GENOMIC DNA]</scope>
    <source>
        <strain evidence="8">SAG AM-311-K15</strain>
    </source>
</reference>
<keyword evidence="6 7" id="KW-0472">Membrane</keyword>
<comment type="subcellular location">
    <subcellularLocation>
        <location evidence="1">Cell membrane</location>
        <topology evidence="1">Multi-pass membrane protein</topology>
    </subcellularLocation>
</comment>
<feature type="transmembrane region" description="Helical" evidence="7">
    <location>
        <begin position="191"/>
        <end position="208"/>
    </location>
</feature>
<feature type="transmembrane region" description="Helical" evidence="7">
    <location>
        <begin position="139"/>
        <end position="160"/>
    </location>
</feature>
<keyword evidence="9" id="KW-1185">Reference proteome</keyword>